<feature type="coiled-coil region" evidence="1">
    <location>
        <begin position="704"/>
        <end position="738"/>
    </location>
</feature>
<reference evidence="3 4" key="1">
    <citation type="journal article" date="2019" name="Gigascience">
        <title>Whole-genome sequence of the oriental lung fluke Paragonimus westermani.</title>
        <authorList>
            <person name="Oey H."/>
            <person name="Zakrzewski M."/>
            <person name="Narain K."/>
            <person name="Devi K.R."/>
            <person name="Agatsuma T."/>
            <person name="Nawaratna S."/>
            <person name="Gobert G.N."/>
            <person name="Jones M.K."/>
            <person name="Ragan M.A."/>
            <person name="McManus D.P."/>
            <person name="Krause L."/>
        </authorList>
    </citation>
    <scope>NUCLEOTIDE SEQUENCE [LARGE SCALE GENOMIC DNA]</scope>
    <source>
        <strain evidence="3 4">IND2009</strain>
    </source>
</reference>
<dbReference type="EMBL" id="QNGE01003335">
    <property type="protein sequence ID" value="KAA3674183.1"/>
    <property type="molecule type" value="Genomic_DNA"/>
</dbReference>
<keyword evidence="4" id="KW-1185">Reference proteome</keyword>
<name>A0A5J4NFF3_9TREM</name>
<evidence type="ECO:0000313" key="3">
    <source>
        <dbReference type="EMBL" id="KAA3674183.1"/>
    </source>
</evidence>
<evidence type="ECO:0000256" key="1">
    <source>
        <dbReference type="SAM" id="Coils"/>
    </source>
</evidence>
<feature type="region of interest" description="Disordered" evidence="2">
    <location>
        <begin position="224"/>
        <end position="244"/>
    </location>
</feature>
<comment type="caution">
    <text evidence="3">The sequence shown here is derived from an EMBL/GenBank/DDBJ whole genome shotgun (WGS) entry which is preliminary data.</text>
</comment>
<sequence length="1066" mass="122725">MLELESRELQLEHLKNTLLTRVSDAESQMKKLIRLRDEETIKAEKATTKLRISISKLQQKYEGEKQELHEAKLSSELTQLRKEHNQSCSRITQLAHENNELSINATKYKGVYQKACSRAEIAAKQIGDLRKQLEQENFKELLTDSTHKEFFDYNPLFFSVKTTPAVFHETIDMMLKGFPASLAQTQSEQSMRTANERRIAAESALTAVRQRTDAQSQRLNQLERELATEKARADEKSNSHDAEVQKLRRRLLAVQSEAVKWKRAWQSERTTREDQISHANQAIQSMLDERAQLESDLKQSREKATEQLKTIDQLQRQAALEATNASSRLLVALSTGEEGVTTALELKRCIEEQLQPELENTRQQCLQAQTEAAEWRRKHERLHLDLTRCHNAAQQLELRLTERQSAVEHELATLRQQLTKVEEEMRLKSALLTKAEEQVQRYEADLTELRTTEQTFRASTNEQLAELQSVHEATVERLNMAQRLITRLKSARDTALTGLARTQVELKESHDAHELSNRQKIDELNAVRLELNSMRQKLTSTESELHQMREDSAKQMLRNNDEYEFTISQLNQQLSAETQKSEQYQIWISDLRKQLADAEFEHKSVLDERMLDDRRLEESERKVRQLELELSERNRELEKLQLEVTERSRSLDLRAHELQELQSTIITRMTEAQKAVESARSQQVEGELETQLLAGRLKEAEEAAAAGEQQRKQMSVHIMELENELTKHNQSRAEQAAEHDRNQSDFREDLLRQLHEAQQQRDLSTECLREANHFLVEQTAAKQSLMEKMREMQDKYEQASSSNFPVFHCLIPSCMYYLLPQRISPCIFLYRPPQISFYRLSCLITLPLVIRLLSGSPVLFNFLFHALLQTHIQSKRDLAASDRERAALQQQVNETSAQLMHARTLVEEAVERVSRLESENKRAERQSQQLALEVASKNAVAAATASSLMHLKPADNLGIAWGRSSDVDVGNYLSSENHHLSGAPKMYDSDYQPPVFSRRLSTESPSLSHPCAGSDNDGTERRKVTFAPLPVKKTTESVHTTSSAASDLEQLIREVTQKLDDEVLWD</sequence>
<keyword evidence="1" id="KW-0175">Coiled coil</keyword>
<evidence type="ECO:0000313" key="4">
    <source>
        <dbReference type="Proteomes" id="UP000324629"/>
    </source>
</evidence>
<feature type="coiled-coil region" evidence="1">
    <location>
        <begin position="404"/>
        <end position="452"/>
    </location>
</feature>
<gene>
    <name evidence="3" type="ORF">DEA37_0012342</name>
</gene>
<feature type="coiled-coil region" evidence="1">
    <location>
        <begin position="775"/>
        <end position="802"/>
    </location>
</feature>
<dbReference type="Proteomes" id="UP000324629">
    <property type="component" value="Unassembled WGS sequence"/>
</dbReference>
<accession>A0A5J4NFF3</accession>
<organism evidence="3 4">
    <name type="scientific">Paragonimus westermani</name>
    <dbReference type="NCBI Taxonomy" id="34504"/>
    <lineage>
        <taxon>Eukaryota</taxon>
        <taxon>Metazoa</taxon>
        <taxon>Spiralia</taxon>
        <taxon>Lophotrochozoa</taxon>
        <taxon>Platyhelminthes</taxon>
        <taxon>Trematoda</taxon>
        <taxon>Digenea</taxon>
        <taxon>Plagiorchiida</taxon>
        <taxon>Troglotremata</taxon>
        <taxon>Troglotrematidae</taxon>
        <taxon>Paragonimus</taxon>
    </lineage>
</organism>
<feature type="coiled-coil region" evidence="1">
    <location>
        <begin position="517"/>
        <end position="643"/>
    </location>
</feature>
<dbReference type="AlphaFoldDB" id="A0A5J4NFF3"/>
<feature type="coiled-coil region" evidence="1">
    <location>
        <begin position="878"/>
        <end position="933"/>
    </location>
</feature>
<evidence type="ECO:0000256" key="2">
    <source>
        <dbReference type="SAM" id="MobiDB-lite"/>
    </source>
</evidence>
<feature type="region of interest" description="Disordered" evidence="2">
    <location>
        <begin position="999"/>
        <end position="1023"/>
    </location>
</feature>
<protein>
    <submittedName>
        <fullName evidence="3">Uncharacterized protein</fullName>
    </submittedName>
</protein>
<proteinExistence type="predicted"/>